<dbReference type="Proteomes" id="UP001162889">
    <property type="component" value="Unassembled WGS sequence"/>
</dbReference>
<sequence length="52" mass="5755">MSSDSIGARRALAALPTLDALMKDAFWPFIQAMPIGARTYYGLMNKPLRGRI</sequence>
<evidence type="ECO:0000313" key="3">
    <source>
        <dbReference type="Proteomes" id="UP001155901"/>
    </source>
</evidence>
<name>A0AA41H7M1_9BURK</name>
<evidence type="ECO:0000313" key="1">
    <source>
        <dbReference type="EMBL" id="MBV6321256.1"/>
    </source>
</evidence>
<protein>
    <submittedName>
        <fullName evidence="1">Uncharacterized protein</fullName>
    </submittedName>
</protein>
<reference evidence="1" key="1">
    <citation type="submission" date="2021-07" db="EMBL/GenBank/DDBJ databases">
        <title>Characterization of violacein-producing bacteria and related species.</title>
        <authorList>
            <person name="Wilson H.S."/>
            <person name="De Leon M.E."/>
        </authorList>
    </citation>
    <scope>NUCLEOTIDE SEQUENCE</scope>
    <source>
        <strain evidence="1">HSC-15S17</strain>
    </source>
</reference>
<proteinExistence type="predicted"/>
<evidence type="ECO:0000313" key="2">
    <source>
        <dbReference type="EMBL" id="MCP2009496.1"/>
    </source>
</evidence>
<keyword evidence="4" id="KW-1185">Reference proteome</keyword>
<evidence type="ECO:0000313" key="4">
    <source>
        <dbReference type="Proteomes" id="UP001162889"/>
    </source>
</evidence>
<dbReference type="RefSeq" id="WP_217942005.1">
    <property type="nucleotide sequence ID" value="NZ_JAHTGR010000004.1"/>
</dbReference>
<dbReference type="EMBL" id="JAHTGR010000004">
    <property type="protein sequence ID" value="MBV6321256.1"/>
    <property type="molecule type" value="Genomic_DNA"/>
</dbReference>
<gene>
    <name evidence="1" type="ORF">KVP70_09940</name>
    <name evidence="2" type="ORF">L1274_003225</name>
</gene>
<comment type="caution">
    <text evidence="1">The sequence shown here is derived from an EMBL/GenBank/DDBJ whole genome shotgun (WGS) entry which is preliminary data.</text>
</comment>
<reference evidence="2" key="2">
    <citation type="submission" date="2022-03" db="EMBL/GenBank/DDBJ databases">
        <title>Genome Encyclopedia of Bacteria and Archaea VI: Functional Genomics of Type Strains.</title>
        <authorList>
            <person name="Whitman W."/>
        </authorList>
    </citation>
    <scope>NUCLEOTIDE SEQUENCE</scope>
    <source>
        <strain evidence="2">HSC-15S17</strain>
    </source>
</reference>
<accession>A0AA41H7M1</accession>
<dbReference type="EMBL" id="JALJZU010000006">
    <property type="protein sequence ID" value="MCP2009496.1"/>
    <property type="molecule type" value="Genomic_DNA"/>
</dbReference>
<dbReference type="Proteomes" id="UP001155901">
    <property type="component" value="Unassembled WGS sequence"/>
</dbReference>
<organism evidence="1 3">
    <name type="scientific">Duganella violaceipulchra</name>
    <dbReference type="NCBI Taxonomy" id="2849652"/>
    <lineage>
        <taxon>Bacteria</taxon>
        <taxon>Pseudomonadati</taxon>
        <taxon>Pseudomonadota</taxon>
        <taxon>Betaproteobacteria</taxon>
        <taxon>Burkholderiales</taxon>
        <taxon>Oxalobacteraceae</taxon>
        <taxon>Telluria group</taxon>
        <taxon>Duganella</taxon>
    </lineage>
</organism>
<dbReference type="AlphaFoldDB" id="A0AA41H7M1"/>